<dbReference type="Gene3D" id="3.10.350.10">
    <property type="entry name" value="LysM domain"/>
    <property type="match status" value="1"/>
</dbReference>
<dbReference type="Proteomes" id="UP000581688">
    <property type="component" value="Unassembled WGS sequence"/>
</dbReference>
<protein>
    <submittedName>
        <fullName evidence="5">Murein DD-endopeptidase MepM/ murein hydrolase activator NlpD</fullName>
    </submittedName>
</protein>
<dbReference type="Gene3D" id="2.70.70.10">
    <property type="entry name" value="Glucose Permease (Domain IIA)"/>
    <property type="match status" value="1"/>
</dbReference>
<dbReference type="CDD" id="cd00118">
    <property type="entry name" value="LysM"/>
    <property type="match status" value="1"/>
</dbReference>
<evidence type="ECO:0000256" key="2">
    <source>
        <dbReference type="SAM" id="SignalP"/>
    </source>
</evidence>
<feature type="domain" description="LysM" evidence="4">
    <location>
        <begin position="256"/>
        <end position="301"/>
    </location>
</feature>
<keyword evidence="6" id="KW-1185">Reference proteome</keyword>
<dbReference type="SUPFAM" id="SSF54106">
    <property type="entry name" value="LysM domain"/>
    <property type="match status" value="1"/>
</dbReference>
<evidence type="ECO:0000259" key="4">
    <source>
        <dbReference type="PROSITE" id="PS51782"/>
    </source>
</evidence>
<reference evidence="5 6" key="1">
    <citation type="submission" date="2020-08" db="EMBL/GenBank/DDBJ databases">
        <title>Genomic Encyclopedia of Type Strains, Phase IV (KMG-IV): sequencing the most valuable type-strain genomes for metagenomic binning, comparative biology and taxonomic classification.</title>
        <authorList>
            <person name="Goeker M."/>
        </authorList>
    </citation>
    <scope>NUCLEOTIDE SEQUENCE [LARGE SCALE GENOMIC DNA]</scope>
    <source>
        <strain evidence="5 6">DSM 19612</strain>
    </source>
</reference>
<feature type="domain" description="G5" evidence="3">
    <location>
        <begin position="308"/>
        <end position="388"/>
    </location>
</feature>
<dbReference type="RefSeq" id="WP_174497067.1">
    <property type="nucleotide sequence ID" value="NZ_CADDWK010000011.1"/>
</dbReference>
<dbReference type="Pfam" id="PF01476">
    <property type="entry name" value="LysM"/>
    <property type="match status" value="1"/>
</dbReference>
<dbReference type="EMBL" id="JACHGH010000009">
    <property type="protein sequence ID" value="MBB6454447.1"/>
    <property type="molecule type" value="Genomic_DNA"/>
</dbReference>
<dbReference type="PANTHER" id="PTHR21666:SF270">
    <property type="entry name" value="MUREIN HYDROLASE ACTIVATOR ENVC"/>
    <property type="match status" value="1"/>
</dbReference>
<sequence length="516" mass="57982">MRNIKNKKNKFLHSNILHKVILLVCLGLVFSFTSVYADTDEFPRVYHVYVDGKHLGTVGSKEVVEDFLEEQISIYKAELVTTLTEDQSEIDEEKLNLSVDQEITYISENAFQPSFNNQHVLDKLSNEVTYIMKALKLEINGEVIGYFRDEEAVNEVLNKLKSKYVPEEVLAEMNMTDYEIKTNQPKNEELDEQENTNLSVEVDDETDEELAIGESKIVDVSLSEEISLSEVKIDPTELLSVEQALLLLEKNELADETYEIKAGEVLSSIASEHDLSINELLQLNPELKQDSILQVGQEINIKAAKPLIDVLVKEEEVVERDLAYNTKYEKSDELFKGQQKVKQEGKDGKMKVHYEVLKQNGNEIERKIINQEITEEPVSKIIIQGTKVIPSRGTGSFHWPTAGGTITSYMGPRWGSYHKGIDIAGVSNKTIYAADTGVVTSSGFRSNGYGNRIEIDHQNGFKTTYSHLSAIYVSPGQTVKKGQAIGLMGATGYSTGIHLHFEMYLNGSLTNPLSHY</sequence>
<dbReference type="PROSITE" id="PS51782">
    <property type="entry name" value="LYSM"/>
    <property type="match status" value="1"/>
</dbReference>
<evidence type="ECO:0000256" key="1">
    <source>
        <dbReference type="ARBA" id="ARBA00022729"/>
    </source>
</evidence>
<dbReference type="PANTHER" id="PTHR21666">
    <property type="entry name" value="PEPTIDASE-RELATED"/>
    <property type="match status" value="1"/>
</dbReference>
<evidence type="ECO:0000313" key="6">
    <source>
        <dbReference type="Proteomes" id="UP000581688"/>
    </source>
</evidence>
<dbReference type="AlphaFoldDB" id="A0A841Q826"/>
<evidence type="ECO:0000259" key="3">
    <source>
        <dbReference type="PROSITE" id="PS51109"/>
    </source>
</evidence>
<dbReference type="PROSITE" id="PS51109">
    <property type="entry name" value="G5"/>
    <property type="match status" value="1"/>
</dbReference>
<dbReference type="InterPro" id="IPR011098">
    <property type="entry name" value="G5_dom"/>
</dbReference>
<dbReference type="InterPro" id="IPR050570">
    <property type="entry name" value="Cell_wall_metabolism_enzyme"/>
</dbReference>
<feature type="chain" id="PRO_5032432268" evidence="2">
    <location>
        <begin position="38"/>
        <end position="516"/>
    </location>
</feature>
<dbReference type="InterPro" id="IPR016047">
    <property type="entry name" value="M23ase_b-sheet_dom"/>
</dbReference>
<gene>
    <name evidence="5" type="ORF">HNQ94_002929</name>
</gene>
<dbReference type="SUPFAM" id="SSF51261">
    <property type="entry name" value="Duplicated hybrid motif"/>
    <property type="match status" value="1"/>
</dbReference>
<dbReference type="InterPro" id="IPR018392">
    <property type="entry name" value="LysM"/>
</dbReference>
<accession>A0A841Q826</accession>
<dbReference type="GO" id="GO:0004222">
    <property type="term" value="F:metalloendopeptidase activity"/>
    <property type="evidence" value="ECO:0007669"/>
    <property type="project" value="TreeGrafter"/>
</dbReference>
<comment type="caution">
    <text evidence="5">The sequence shown here is derived from an EMBL/GenBank/DDBJ whole genome shotgun (WGS) entry which is preliminary data.</text>
</comment>
<dbReference type="SMART" id="SM00257">
    <property type="entry name" value="LysM"/>
    <property type="match status" value="1"/>
</dbReference>
<dbReference type="Pfam" id="PF01551">
    <property type="entry name" value="Peptidase_M23"/>
    <property type="match status" value="1"/>
</dbReference>
<feature type="signal peptide" evidence="2">
    <location>
        <begin position="1"/>
        <end position="37"/>
    </location>
</feature>
<evidence type="ECO:0000313" key="5">
    <source>
        <dbReference type="EMBL" id="MBB6454447.1"/>
    </source>
</evidence>
<dbReference type="SMART" id="SM01208">
    <property type="entry name" value="G5"/>
    <property type="match status" value="1"/>
</dbReference>
<dbReference type="Pfam" id="PF07501">
    <property type="entry name" value="G5"/>
    <property type="match status" value="1"/>
</dbReference>
<name>A0A841Q826_9BACI</name>
<dbReference type="InterPro" id="IPR011055">
    <property type="entry name" value="Dup_hybrid_motif"/>
</dbReference>
<dbReference type="InterPro" id="IPR036779">
    <property type="entry name" value="LysM_dom_sf"/>
</dbReference>
<proteinExistence type="predicted"/>
<organism evidence="5 6">
    <name type="scientific">Salirhabdus euzebyi</name>
    <dbReference type="NCBI Taxonomy" id="394506"/>
    <lineage>
        <taxon>Bacteria</taxon>
        <taxon>Bacillati</taxon>
        <taxon>Bacillota</taxon>
        <taxon>Bacilli</taxon>
        <taxon>Bacillales</taxon>
        <taxon>Bacillaceae</taxon>
        <taxon>Salirhabdus</taxon>
    </lineage>
</organism>
<dbReference type="Gene3D" id="2.20.230.10">
    <property type="entry name" value="Resuscitation-promoting factor rpfb"/>
    <property type="match status" value="1"/>
</dbReference>
<dbReference type="CDD" id="cd12797">
    <property type="entry name" value="M23_peptidase"/>
    <property type="match status" value="1"/>
</dbReference>
<keyword evidence="5" id="KW-0378">Hydrolase</keyword>
<keyword evidence="1 2" id="KW-0732">Signal</keyword>